<keyword evidence="1" id="KW-0812">Transmembrane</keyword>
<evidence type="ECO:0000313" key="3">
    <source>
        <dbReference type="Proteomes" id="UP000014680"/>
    </source>
</evidence>
<name>A0A0A1UCJ5_ENTIV</name>
<dbReference type="VEuPathDB" id="AmoebaDB:EIN_239440"/>
<keyword evidence="1" id="KW-0472">Membrane</keyword>
<dbReference type="EMBL" id="KB206281">
    <property type="protein sequence ID" value="ELP93634.1"/>
    <property type="molecule type" value="Genomic_DNA"/>
</dbReference>
<dbReference type="PANTHER" id="PTHR34078:SF3">
    <property type="entry name" value="TRANSMEMBRANE PROTEIN"/>
    <property type="match status" value="1"/>
</dbReference>
<feature type="transmembrane region" description="Helical" evidence="1">
    <location>
        <begin position="97"/>
        <end position="118"/>
    </location>
</feature>
<evidence type="ECO:0000313" key="2">
    <source>
        <dbReference type="EMBL" id="ELP93634.1"/>
    </source>
</evidence>
<keyword evidence="1" id="KW-1133">Transmembrane helix</keyword>
<dbReference type="PANTHER" id="PTHR34078">
    <property type="entry name" value="EXPRESSED PROTEIN"/>
    <property type="match status" value="1"/>
</dbReference>
<dbReference type="AlphaFoldDB" id="A0A0A1UCJ5"/>
<sequence length="154" mass="17717">MADQNYSVLPPPEYQQQVYSNQTLPATYPQQPQYNGYSQQPYIQQQNNTQQQYPPQPSYYQQTPQYVQPTVNQPLMMAQPTYCQTPSGVDEKRATNLVFLMFGLGFLLLFPWLVAFIISRKTKNKAVNVVGWISFGLFATCFILLTMIPVFVTL</sequence>
<proteinExistence type="predicted"/>
<organism evidence="2 3">
    <name type="scientific">Entamoeba invadens IP1</name>
    <dbReference type="NCBI Taxonomy" id="370355"/>
    <lineage>
        <taxon>Eukaryota</taxon>
        <taxon>Amoebozoa</taxon>
        <taxon>Evosea</taxon>
        <taxon>Archamoebae</taxon>
        <taxon>Mastigamoebida</taxon>
        <taxon>Entamoebidae</taxon>
        <taxon>Entamoeba</taxon>
    </lineage>
</organism>
<accession>A0A0A1UCJ5</accession>
<gene>
    <name evidence="2" type="ORF">EIN_239440</name>
</gene>
<dbReference type="KEGG" id="eiv:EIN_239440"/>
<protein>
    <submittedName>
        <fullName evidence="2">Uncharacterized protein</fullName>
    </submittedName>
</protein>
<feature type="transmembrane region" description="Helical" evidence="1">
    <location>
        <begin position="130"/>
        <end position="152"/>
    </location>
</feature>
<dbReference type="RefSeq" id="XP_004260405.1">
    <property type="nucleotide sequence ID" value="XM_004260357.1"/>
</dbReference>
<reference evidence="2 3" key="1">
    <citation type="submission" date="2012-10" db="EMBL/GenBank/DDBJ databases">
        <authorList>
            <person name="Zafar N."/>
            <person name="Inman J."/>
            <person name="Hall N."/>
            <person name="Lorenzi H."/>
            <person name="Caler E."/>
        </authorList>
    </citation>
    <scope>NUCLEOTIDE SEQUENCE [LARGE SCALE GENOMIC DNA]</scope>
    <source>
        <strain evidence="2 3">IP1</strain>
    </source>
</reference>
<dbReference type="Proteomes" id="UP000014680">
    <property type="component" value="Unassembled WGS sequence"/>
</dbReference>
<keyword evidence="3" id="KW-1185">Reference proteome</keyword>
<dbReference type="GeneID" id="14892627"/>
<evidence type="ECO:0000256" key="1">
    <source>
        <dbReference type="SAM" id="Phobius"/>
    </source>
</evidence>